<name>A0ABR2TTN7_9ROSI</name>
<accession>A0ABR2TTN7</accession>
<organism evidence="1 2">
    <name type="scientific">Hibiscus sabdariffa</name>
    <name type="common">roselle</name>
    <dbReference type="NCBI Taxonomy" id="183260"/>
    <lineage>
        <taxon>Eukaryota</taxon>
        <taxon>Viridiplantae</taxon>
        <taxon>Streptophyta</taxon>
        <taxon>Embryophyta</taxon>
        <taxon>Tracheophyta</taxon>
        <taxon>Spermatophyta</taxon>
        <taxon>Magnoliopsida</taxon>
        <taxon>eudicotyledons</taxon>
        <taxon>Gunneridae</taxon>
        <taxon>Pentapetalae</taxon>
        <taxon>rosids</taxon>
        <taxon>malvids</taxon>
        <taxon>Malvales</taxon>
        <taxon>Malvaceae</taxon>
        <taxon>Malvoideae</taxon>
        <taxon>Hibiscus</taxon>
    </lineage>
</organism>
<dbReference type="Pfam" id="PF14009">
    <property type="entry name" value="PADRE"/>
    <property type="match status" value="1"/>
</dbReference>
<reference evidence="1 2" key="1">
    <citation type="journal article" date="2024" name="G3 (Bethesda)">
        <title>Genome assembly of Hibiscus sabdariffa L. provides insights into metabolisms of medicinal natural products.</title>
        <authorList>
            <person name="Kim T."/>
        </authorList>
    </citation>
    <scope>NUCLEOTIDE SEQUENCE [LARGE SCALE GENOMIC DNA]</scope>
    <source>
        <strain evidence="1">TK-2024</strain>
        <tissue evidence="1">Old leaves</tissue>
    </source>
</reference>
<sequence length="109" mass="11921">MVSALEDLKRSRRVVPLRADDQLSVGEVYVLVPTGRAHCKVTDADMGIIEAACRSRKKKISGATANVLPEEQRGGSCSWVPIGELQALRSTLFLSLKFSSLTQDFCILN</sequence>
<evidence type="ECO:0000313" key="2">
    <source>
        <dbReference type="Proteomes" id="UP001396334"/>
    </source>
</evidence>
<gene>
    <name evidence="1" type="ORF">V6N11_015940</name>
</gene>
<comment type="caution">
    <text evidence="1">The sequence shown here is derived from an EMBL/GenBank/DDBJ whole genome shotgun (WGS) entry which is preliminary data.</text>
</comment>
<dbReference type="InterPro" id="IPR025322">
    <property type="entry name" value="PADRE_dom"/>
</dbReference>
<dbReference type="Proteomes" id="UP001396334">
    <property type="component" value="Unassembled WGS sequence"/>
</dbReference>
<evidence type="ECO:0000313" key="1">
    <source>
        <dbReference type="EMBL" id="KAK9040801.1"/>
    </source>
</evidence>
<dbReference type="EMBL" id="JBBPBN010000004">
    <property type="protein sequence ID" value="KAK9040801.1"/>
    <property type="molecule type" value="Genomic_DNA"/>
</dbReference>
<keyword evidence="2" id="KW-1185">Reference proteome</keyword>
<protein>
    <submittedName>
        <fullName evidence="1">Uncharacterized protein</fullName>
    </submittedName>
</protein>
<proteinExistence type="predicted"/>